<dbReference type="EMBL" id="AP021858">
    <property type="protein sequence ID" value="BBO24308.1"/>
    <property type="molecule type" value="Genomic_DNA"/>
</dbReference>
<dbReference type="KEGG" id="npy:NPRO_19030"/>
<feature type="domain" description="NIL" evidence="1">
    <location>
        <begin position="3"/>
        <end position="74"/>
    </location>
</feature>
<name>A0A809RCD6_9BACT</name>
<organism evidence="2 3">
    <name type="scientific">Candidatus Nitrosymbiomonas proteolyticus</name>
    <dbReference type="NCBI Taxonomy" id="2608984"/>
    <lineage>
        <taxon>Bacteria</taxon>
        <taxon>Bacillati</taxon>
        <taxon>Armatimonadota</taxon>
        <taxon>Armatimonadota incertae sedis</taxon>
        <taxon>Candidatus Nitrosymbiomonas</taxon>
    </lineage>
</organism>
<dbReference type="SUPFAM" id="SSF55021">
    <property type="entry name" value="ACT-like"/>
    <property type="match status" value="1"/>
</dbReference>
<sequence>MVAKVDVTLVAANSAARQPWIWRLARDFNVVVNVKRASIDEDRAWALVELDGPIEEIQRAIAWLMTTGLHVESHERALGA</sequence>
<dbReference type="InterPro" id="IPR045865">
    <property type="entry name" value="ACT-like_dom_sf"/>
</dbReference>
<reference evidence="2" key="1">
    <citation type="journal article" name="DNA Res.">
        <title>The physiological potential of anammox bacteria as revealed by their core genome structure.</title>
        <authorList>
            <person name="Okubo T."/>
            <person name="Toyoda A."/>
            <person name="Fukuhara K."/>
            <person name="Uchiyama I."/>
            <person name="Harigaya Y."/>
            <person name="Kuroiwa M."/>
            <person name="Suzuki T."/>
            <person name="Murakami Y."/>
            <person name="Suwa Y."/>
            <person name="Takami H."/>
        </authorList>
    </citation>
    <scope>NUCLEOTIDE SEQUENCE</scope>
    <source>
        <strain evidence="2">317325-2</strain>
    </source>
</reference>
<accession>A0A809RCD6</accession>
<dbReference type="InterPro" id="IPR018449">
    <property type="entry name" value="NIL_domain"/>
</dbReference>
<dbReference type="Proteomes" id="UP000662873">
    <property type="component" value="Chromosome"/>
</dbReference>
<dbReference type="SMART" id="SM00930">
    <property type="entry name" value="NIL"/>
    <property type="match status" value="1"/>
</dbReference>
<dbReference type="Gene3D" id="3.30.70.260">
    <property type="match status" value="1"/>
</dbReference>
<evidence type="ECO:0000259" key="1">
    <source>
        <dbReference type="SMART" id="SM00930"/>
    </source>
</evidence>
<evidence type="ECO:0000313" key="2">
    <source>
        <dbReference type="EMBL" id="BBO24308.1"/>
    </source>
</evidence>
<dbReference type="AlphaFoldDB" id="A0A809RCD6"/>
<evidence type="ECO:0000313" key="3">
    <source>
        <dbReference type="Proteomes" id="UP000662873"/>
    </source>
</evidence>
<protein>
    <submittedName>
        <fullName evidence="2">FeS-binding protein</fullName>
    </submittedName>
</protein>
<dbReference type="Pfam" id="PF09383">
    <property type="entry name" value="NIL"/>
    <property type="match status" value="1"/>
</dbReference>
<gene>
    <name evidence="2" type="ORF">NPRO_19030</name>
</gene>
<proteinExistence type="predicted"/>